<dbReference type="Pfam" id="PF02729">
    <property type="entry name" value="OTCace_N"/>
    <property type="match status" value="1"/>
</dbReference>
<feature type="domain" description="Aspartate/ornithine carbamoyltransferase carbamoyl-P binding" evidence="4">
    <location>
        <begin position="14"/>
        <end position="149"/>
    </location>
</feature>
<keyword evidence="6" id="KW-1185">Reference proteome</keyword>
<evidence type="ECO:0000259" key="3">
    <source>
        <dbReference type="Pfam" id="PF00185"/>
    </source>
</evidence>
<gene>
    <name evidence="5" type="ORF">SAMN05216553_12438</name>
</gene>
<evidence type="ECO:0000256" key="2">
    <source>
        <dbReference type="RuleBase" id="RU003634"/>
    </source>
</evidence>
<dbReference type="GO" id="GO:0042450">
    <property type="term" value="P:L-arginine biosynthetic process via ornithine"/>
    <property type="evidence" value="ECO:0007669"/>
    <property type="project" value="TreeGrafter"/>
</dbReference>
<proteinExistence type="inferred from homology"/>
<comment type="similarity">
    <text evidence="2">Belongs to the aspartate/ornithine carbamoyltransferase superfamily.</text>
</comment>
<evidence type="ECO:0000313" key="5">
    <source>
        <dbReference type="EMBL" id="SDH48766.1"/>
    </source>
</evidence>
<evidence type="ECO:0000259" key="4">
    <source>
        <dbReference type="Pfam" id="PF02729"/>
    </source>
</evidence>
<dbReference type="PANTHER" id="PTHR45753">
    <property type="entry name" value="ORNITHINE CARBAMOYLTRANSFERASE, MITOCHONDRIAL"/>
    <property type="match status" value="1"/>
</dbReference>
<dbReference type="InterPro" id="IPR006130">
    <property type="entry name" value="Asp/Orn_carbamoylTrfase"/>
</dbReference>
<dbReference type="GO" id="GO:0004585">
    <property type="term" value="F:ornithine carbamoyltransferase activity"/>
    <property type="evidence" value="ECO:0007669"/>
    <property type="project" value="UniProtKB-ARBA"/>
</dbReference>
<accession>A0A1G8CTG8</accession>
<name>A0A1G8CTG8_9PSEU</name>
<dbReference type="PRINTS" id="PR00100">
    <property type="entry name" value="AOTCASE"/>
</dbReference>
<dbReference type="PRINTS" id="PR00102">
    <property type="entry name" value="OTCASE"/>
</dbReference>
<keyword evidence="1 2" id="KW-0808">Transferase</keyword>
<dbReference type="InterPro" id="IPR006132">
    <property type="entry name" value="Asp/Orn_carbamoyltranf_P-bd"/>
</dbReference>
<dbReference type="GO" id="GO:0019240">
    <property type="term" value="P:citrulline biosynthetic process"/>
    <property type="evidence" value="ECO:0007669"/>
    <property type="project" value="TreeGrafter"/>
</dbReference>
<dbReference type="RefSeq" id="WP_176947127.1">
    <property type="nucleotide sequence ID" value="NZ_FNCC01000024.1"/>
</dbReference>
<dbReference type="Gene3D" id="3.40.50.1370">
    <property type="entry name" value="Aspartate/ornithine carbamoyltransferase"/>
    <property type="match status" value="2"/>
</dbReference>
<dbReference type="AlphaFoldDB" id="A0A1G8CTG8"/>
<reference evidence="6" key="1">
    <citation type="submission" date="2016-10" db="EMBL/GenBank/DDBJ databases">
        <authorList>
            <person name="Varghese N."/>
            <person name="Submissions S."/>
        </authorList>
    </citation>
    <scope>NUCLEOTIDE SEQUENCE [LARGE SCALE GENOMIC DNA]</scope>
    <source>
        <strain evidence="6">CGMCC 4.3506</strain>
    </source>
</reference>
<feature type="domain" description="Aspartate/ornithine carbamoyltransferase Asp/Orn-binding" evidence="3">
    <location>
        <begin position="158"/>
        <end position="311"/>
    </location>
</feature>
<organism evidence="5 6">
    <name type="scientific">Lentzea fradiae</name>
    <dbReference type="NCBI Taxonomy" id="200378"/>
    <lineage>
        <taxon>Bacteria</taxon>
        <taxon>Bacillati</taxon>
        <taxon>Actinomycetota</taxon>
        <taxon>Actinomycetes</taxon>
        <taxon>Pseudonocardiales</taxon>
        <taxon>Pseudonocardiaceae</taxon>
        <taxon>Lentzea</taxon>
    </lineage>
</organism>
<dbReference type="GO" id="GO:0016597">
    <property type="term" value="F:amino acid binding"/>
    <property type="evidence" value="ECO:0007669"/>
    <property type="project" value="InterPro"/>
</dbReference>
<dbReference type="PANTHER" id="PTHR45753:SF3">
    <property type="entry name" value="ORNITHINE TRANSCARBAMYLASE, MITOCHONDRIAL"/>
    <property type="match status" value="1"/>
</dbReference>
<evidence type="ECO:0000256" key="1">
    <source>
        <dbReference type="ARBA" id="ARBA00022679"/>
    </source>
</evidence>
<dbReference type="Pfam" id="PF00185">
    <property type="entry name" value="OTCace"/>
    <property type="match status" value="1"/>
</dbReference>
<dbReference type="InterPro" id="IPR036901">
    <property type="entry name" value="Asp/Orn_carbamoylTrfase_sf"/>
</dbReference>
<evidence type="ECO:0000313" key="6">
    <source>
        <dbReference type="Proteomes" id="UP000199623"/>
    </source>
</evidence>
<dbReference type="InterPro" id="IPR002292">
    <property type="entry name" value="Orn/put_carbamltrans"/>
</dbReference>
<dbReference type="InterPro" id="IPR006131">
    <property type="entry name" value="Asp_carbamoyltransf_Asp/Orn-bd"/>
</dbReference>
<sequence length="328" mass="35019">MRTPDTTCAGVSGLLSNADLTADEVAVLVERAGAWFRDGPPATKPLDGTFVGIWFELTSTRTRTAFSVGAGRLGATPVPLSGAELQTSTGETPEDTARVLGGMVDGIVVRSTHSTARLAALEAAAGVPFINAMAEDEHPTQGLCDLATLAVHFPRLSGLRVLYVGEGNNTASALARAAAKVPGLAVTFAVPEGYGLPEQLVRSAHEEASREGGLVEQCHDVGRLGRDVDVVYTTRWQTTGTSKSDPAWRERFEPFRVDDAFLRRFPGALFMHDLPAHRGDEVTGDVLDGPRSIAWSQARMKLYSAMAVLAHVFARPLGDAADRIDRTR</sequence>
<protein>
    <submittedName>
        <fullName evidence="5">Ornithine carbamoyltransferase/carbamoyltransferase</fullName>
    </submittedName>
</protein>
<dbReference type="EMBL" id="FNCC01000024">
    <property type="protein sequence ID" value="SDH48766.1"/>
    <property type="molecule type" value="Genomic_DNA"/>
</dbReference>
<dbReference type="Proteomes" id="UP000199623">
    <property type="component" value="Unassembled WGS sequence"/>
</dbReference>
<dbReference type="STRING" id="200378.SAMN05216553_12438"/>
<dbReference type="SUPFAM" id="SSF53671">
    <property type="entry name" value="Aspartate/ornithine carbamoyltransferase"/>
    <property type="match status" value="1"/>
</dbReference>